<dbReference type="Proteomes" id="UP000030321">
    <property type="component" value="Unassembled WGS sequence"/>
</dbReference>
<name>A0A0A1VPU6_MICAE</name>
<evidence type="ECO:0000313" key="3">
    <source>
        <dbReference type="Proteomes" id="UP000030321"/>
    </source>
</evidence>
<evidence type="ECO:0000313" key="2">
    <source>
        <dbReference type="EMBL" id="GAL91453.1"/>
    </source>
</evidence>
<dbReference type="InterPro" id="IPR029033">
    <property type="entry name" value="His_PPase_superfam"/>
</dbReference>
<proteinExistence type="predicted"/>
<dbReference type="Gene3D" id="3.40.50.1240">
    <property type="entry name" value="Phosphoglycerate mutase-like"/>
    <property type="match status" value="1"/>
</dbReference>
<dbReference type="AlphaFoldDB" id="A0A0A1VPU6"/>
<dbReference type="GO" id="GO:0005737">
    <property type="term" value="C:cytoplasm"/>
    <property type="evidence" value="ECO:0007669"/>
    <property type="project" value="InterPro"/>
</dbReference>
<dbReference type="InterPro" id="IPR051021">
    <property type="entry name" value="Mito_Ser/Thr_phosphatase"/>
</dbReference>
<gene>
    <name evidence="2" type="ORF">N44_01461</name>
</gene>
<sequence length="164" mass="18585">MKLYFVRHGLAGQSGDYLNDRERPLTEEGKTKTAKVAQRLGQLGVKFDLILTSPLVRAVQTAEILQKAGLSRKIEQFNPLSPNGNLQDWVQWWQKSDYQREQNAIALVGHEPDLGYWTEMLVWGKFQGKLSVKKAGIIGLEVPNQQNPLGKCQLFLLTAPKWLL</sequence>
<dbReference type="PANTHER" id="PTHR20935">
    <property type="entry name" value="PHOSPHOGLYCERATE MUTASE-RELATED"/>
    <property type="match status" value="1"/>
</dbReference>
<dbReference type="InterPro" id="IPR013078">
    <property type="entry name" value="His_Pase_superF_clade-1"/>
</dbReference>
<dbReference type="CDD" id="cd07067">
    <property type="entry name" value="HP_PGM_like"/>
    <property type="match status" value="1"/>
</dbReference>
<dbReference type="Pfam" id="PF00300">
    <property type="entry name" value="His_Phos_1"/>
    <property type="match status" value="1"/>
</dbReference>
<protein>
    <submittedName>
        <fullName evidence="2">Phosphohistidine phosphatase SixA</fullName>
    </submittedName>
</protein>
<dbReference type="InterPro" id="IPR004449">
    <property type="entry name" value="SixA"/>
</dbReference>
<accession>A0A0A1VPU6</accession>
<dbReference type="SMART" id="SM00855">
    <property type="entry name" value="PGAM"/>
    <property type="match status" value="1"/>
</dbReference>
<evidence type="ECO:0000256" key="1">
    <source>
        <dbReference type="ARBA" id="ARBA00022801"/>
    </source>
</evidence>
<keyword evidence="1" id="KW-0378">Hydrolase</keyword>
<dbReference type="PANTHER" id="PTHR20935:SF0">
    <property type="entry name" value="SERINE_THREONINE-PROTEIN PHOSPHATASE PGAM5, MITOCHONDRIAL"/>
    <property type="match status" value="1"/>
</dbReference>
<reference evidence="3" key="1">
    <citation type="journal article" date="2015" name="Genome">
        <title>Whole Genome Sequence of the Non-Microcystin-Producing Microcystis aeruginosa Strain NIES-44.</title>
        <authorList>
            <person name="Okano K."/>
            <person name="Miyata N."/>
            <person name="Ozaki Y."/>
        </authorList>
    </citation>
    <scope>NUCLEOTIDE SEQUENCE [LARGE SCALE GENOMIC DNA]</scope>
    <source>
        <strain evidence="3">NIES-44</strain>
    </source>
</reference>
<dbReference type="SUPFAM" id="SSF53254">
    <property type="entry name" value="Phosphoglycerate mutase-like"/>
    <property type="match status" value="1"/>
</dbReference>
<dbReference type="RefSeq" id="WP_045356482.1">
    <property type="nucleotide sequence ID" value="NZ_BBPA01000003.1"/>
</dbReference>
<comment type="caution">
    <text evidence="2">The sequence shown here is derived from an EMBL/GenBank/DDBJ whole genome shotgun (WGS) entry which is preliminary data.</text>
</comment>
<dbReference type="GO" id="GO:0101006">
    <property type="term" value="F:protein histidine phosphatase activity"/>
    <property type="evidence" value="ECO:0007669"/>
    <property type="project" value="InterPro"/>
</dbReference>
<dbReference type="NCBIfam" id="TIGR00249">
    <property type="entry name" value="sixA"/>
    <property type="match status" value="1"/>
</dbReference>
<dbReference type="EMBL" id="BBPA01000003">
    <property type="protein sequence ID" value="GAL91453.1"/>
    <property type="molecule type" value="Genomic_DNA"/>
</dbReference>
<organism evidence="2 3">
    <name type="scientific">Microcystis aeruginosa NIES-44</name>
    <dbReference type="NCBI Taxonomy" id="449439"/>
    <lineage>
        <taxon>Bacteria</taxon>
        <taxon>Bacillati</taxon>
        <taxon>Cyanobacteriota</taxon>
        <taxon>Cyanophyceae</taxon>
        <taxon>Oscillatoriophycideae</taxon>
        <taxon>Chroococcales</taxon>
        <taxon>Microcystaceae</taxon>
        <taxon>Microcystis</taxon>
    </lineage>
</organism>